<dbReference type="CDD" id="cd02440">
    <property type="entry name" value="AdoMet_MTases"/>
    <property type="match status" value="1"/>
</dbReference>
<dbReference type="KEGG" id="mia:OCU_32120"/>
<dbReference type="PATRIC" id="fig|487521.10.peg.3222"/>
<dbReference type="PANTHER" id="PTHR43591:SF24">
    <property type="entry name" value="2-METHOXY-6-POLYPRENYL-1,4-BENZOQUINOL METHYLASE, MITOCHONDRIAL"/>
    <property type="match status" value="1"/>
</dbReference>
<dbReference type="EMBL" id="CP003322">
    <property type="protein sequence ID" value="AFC44431.1"/>
    <property type="molecule type" value="Genomic_DNA"/>
</dbReference>
<keyword evidence="2" id="KW-0808">Transferase</keyword>
<feature type="domain" description="Methyltransferase type 11" evidence="1">
    <location>
        <begin position="70"/>
        <end position="163"/>
    </location>
</feature>
<dbReference type="Gene3D" id="3.40.50.150">
    <property type="entry name" value="Vaccinia Virus protein VP39"/>
    <property type="match status" value="1"/>
</dbReference>
<accession>H8IT80</accession>
<dbReference type="GO" id="GO:0008757">
    <property type="term" value="F:S-adenosylmethionine-dependent methyltransferase activity"/>
    <property type="evidence" value="ECO:0007669"/>
    <property type="project" value="InterPro"/>
</dbReference>
<dbReference type="AlphaFoldDB" id="H8IT80"/>
<dbReference type="eggNOG" id="COG2226">
    <property type="taxonomic scope" value="Bacteria"/>
</dbReference>
<keyword evidence="2" id="KW-0489">Methyltransferase</keyword>
<evidence type="ECO:0000313" key="3">
    <source>
        <dbReference type="Proteomes" id="UP000008004"/>
    </source>
</evidence>
<dbReference type="Proteomes" id="UP000008004">
    <property type="component" value="Chromosome"/>
</dbReference>
<name>H8IT80_MYCIA</name>
<protein>
    <submittedName>
        <fullName evidence="2">Methyltransferase, UbiE/COQ5 family protein</fullName>
    </submittedName>
</protein>
<dbReference type="HOGENOM" id="CLU_037990_2_1_11"/>
<evidence type="ECO:0000313" key="2">
    <source>
        <dbReference type="EMBL" id="AFC44431.1"/>
    </source>
</evidence>
<dbReference type="SUPFAM" id="SSF53335">
    <property type="entry name" value="S-adenosyl-L-methionine-dependent methyltransferases"/>
    <property type="match status" value="1"/>
</dbReference>
<proteinExistence type="predicted"/>
<dbReference type="Pfam" id="PF08241">
    <property type="entry name" value="Methyltransf_11"/>
    <property type="match status" value="1"/>
</dbReference>
<dbReference type="InterPro" id="IPR013216">
    <property type="entry name" value="Methyltransf_11"/>
</dbReference>
<gene>
    <name evidence="2" type="ordered locus">OCU_32120</name>
</gene>
<dbReference type="InterPro" id="IPR029063">
    <property type="entry name" value="SAM-dependent_MTases_sf"/>
</dbReference>
<dbReference type="PANTHER" id="PTHR43591">
    <property type="entry name" value="METHYLTRANSFERASE"/>
    <property type="match status" value="1"/>
</dbReference>
<organism evidence="2 3">
    <name type="scientific">Mycobacterium intracellulare (strain ATCC 13950 / DSM 43223 / JCM 6384 / NCTC 13025 / 3600)</name>
    <dbReference type="NCBI Taxonomy" id="487521"/>
    <lineage>
        <taxon>Bacteria</taxon>
        <taxon>Bacillati</taxon>
        <taxon>Actinomycetota</taxon>
        <taxon>Actinomycetes</taxon>
        <taxon>Mycobacteriales</taxon>
        <taxon>Mycobacteriaceae</taxon>
        <taxon>Mycobacterium</taxon>
        <taxon>Mycobacterium avium complex (MAC)</taxon>
    </lineage>
</organism>
<reference evidence="2 3" key="1">
    <citation type="journal article" date="2012" name="J. Bacteriol.">
        <title>Complete genome sequence of Mycobacterium intracellulare strain ATCC 13950T.</title>
        <authorList>
            <person name="Kim B.J."/>
            <person name="Choi B.S."/>
            <person name="Lim J.S."/>
            <person name="Choi I.Y."/>
            <person name="Lee J.H."/>
            <person name="Chun J."/>
            <person name="Kook Y.H."/>
            <person name="Kim B.J."/>
        </authorList>
    </citation>
    <scope>NUCLEOTIDE SEQUENCE [LARGE SCALE GENOMIC DNA]</scope>
    <source>
        <strain evidence="3">ATCC 13950 / DSM 43223 / JCM 6384 / NCTC 13025 / 3600</strain>
    </source>
</reference>
<sequence>MSTSTSKTTFPFPQGGLMTVDSTISDARVAATHRTVWALGDYALMAEEVMAPLGPALVEATGIGPGVRVLDVAAGSGNISLPAAAAGAAVVSTDLTPELLLRSRDRAAAQGLTIDYREANAHALPFGDGEFDVVMSAIGVQFAPDQQRAAGELVRVCRPGGTIGVISWTPEGFFGRMLATIRPYRPSLSHPVPPAALWGRPGYVTALLGDRVGEITTARGMLAVDRFASAEDVHAYFKRHYGPTIEAYANIGHNRVLAAELDAQLVELAQQYLADGTMGWEYLLLTATKWTD</sequence>
<dbReference type="GO" id="GO:0032259">
    <property type="term" value="P:methylation"/>
    <property type="evidence" value="ECO:0007669"/>
    <property type="project" value="UniProtKB-KW"/>
</dbReference>
<evidence type="ECO:0000259" key="1">
    <source>
        <dbReference type="Pfam" id="PF08241"/>
    </source>
</evidence>